<dbReference type="Gene3D" id="1.10.510.10">
    <property type="entry name" value="Transferase(Phosphotransferase) domain 1"/>
    <property type="match status" value="1"/>
</dbReference>
<dbReference type="Gene3D" id="3.30.200.20">
    <property type="entry name" value="Phosphorylase Kinase, domain 1"/>
    <property type="match status" value="1"/>
</dbReference>
<evidence type="ECO:0000256" key="2">
    <source>
        <dbReference type="ARBA" id="ARBA00012513"/>
    </source>
</evidence>
<accession>A0A819TBJ2</accession>
<dbReference type="InterPro" id="IPR000719">
    <property type="entry name" value="Prot_kinase_dom"/>
</dbReference>
<protein>
    <recommendedName>
        <fullName evidence="3">Serine/threonine-protein kinase greatwall</fullName>
        <ecNumber evidence="2">2.7.11.1</ecNumber>
    </recommendedName>
    <alternativeName>
        <fullName evidence="9">Microtubule-associated serine/threonine-protein kinase-like</fullName>
    </alternativeName>
</protein>
<dbReference type="PROSITE" id="PS51285">
    <property type="entry name" value="AGC_KINASE_CTER"/>
    <property type="match status" value="1"/>
</dbReference>
<dbReference type="InterPro" id="IPR011009">
    <property type="entry name" value="Kinase-like_dom_sf"/>
</dbReference>
<evidence type="ECO:0000256" key="1">
    <source>
        <dbReference type="ARBA" id="ARBA00009903"/>
    </source>
</evidence>
<dbReference type="EC" id="2.7.11.1" evidence="2"/>
<keyword evidence="6" id="KW-0547">Nucleotide-binding</keyword>
<comment type="catalytic activity">
    <reaction evidence="11">
        <text>L-seryl-[protein] + ATP = O-phospho-L-seryl-[protein] + ADP + H(+)</text>
        <dbReference type="Rhea" id="RHEA:17989"/>
        <dbReference type="Rhea" id="RHEA-COMP:9863"/>
        <dbReference type="Rhea" id="RHEA-COMP:11604"/>
        <dbReference type="ChEBI" id="CHEBI:15378"/>
        <dbReference type="ChEBI" id="CHEBI:29999"/>
        <dbReference type="ChEBI" id="CHEBI:30616"/>
        <dbReference type="ChEBI" id="CHEBI:83421"/>
        <dbReference type="ChEBI" id="CHEBI:456216"/>
        <dbReference type="EC" id="2.7.11.1"/>
    </reaction>
</comment>
<dbReference type="AlphaFoldDB" id="A0A819TBJ2"/>
<evidence type="ECO:0000256" key="7">
    <source>
        <dbReference type="ARBA" id="ARBA00022777"/>
    </source>
</evidence>
<keyword evidence="8" id="KW-0067">ATP-binding</keyword>
<dbReference type="GO" id="GO:0004674">
    <property type="term" value="F:protein serine/threonine kinase activity"/>
    <property type="evidence" value="ECO:0007669"/>
    <property type="project" value="UniProtKB-KW"/>
</dbReference>
<name>A0A819TBJ2_9BILA</name>
<evidence type="ECO:0000256" key="5">
    <source>
        <dbReference type="ARBA" id="ARBA00022679"/>
    </source>
</evidence>
<dbReference type="SMART" id="SM00220">
    <property type="entry name" value="S_TKc"/>
    <property type="match status" value="1"/>
</dbReference>
<gene>
    <name evidence="14" type="ORF">JBS370_LOCUS30217</name>
</gene>
<evidence type="ECO:0000313" key="14">
    <source>
        <dbReference type="EMBL" id="CAF4072147.1"/>
    </source>
</evidence>
<evidence type="ECO:0000256" key="4">
    <source>
        <dbReference type="ARBA" id="ARBA00022527"/>
    </source>
</evidence>
<evidence type="ECO:0000256" key="6">
    <source>
        <dbReference type="ARBA" id="ARBA00022741"/>
    </source>
</evidence>
<evidence type="ECO:0000256" key="9">
    <source>
        <dbReference type="ARBA" id="ARBA00033099"/>
    </source>
</evidence>
<evidence type="ECO:0000256" key="3">
    <source>
        <dbReference type="ARBA" id="ARBA00022148"/>
    </source>
</evidence>
<dbReference type="PANTHER" id="PTHR24356">
    <property type="entry name" value="SERINE/THREONINE-PROTEIN KINASE"/>
    <property type="match status" value="1"/>
</dbReference>
<feature type="domain" description="Protein kinase" evidence="12">
    <location>
        <begin position="7"/>
        <end position="331"/>
    </location>
</feature>
<dbReference type="PROSITE" id="PS00108">
    <property type="entry name" value="PROTEIN_KINASE_ST"/>
    <property type="match status" value="1"/>
</dbReference>
<dbReference type="InterPro" id="IPR000961">
    <property type="entry name" value="AGC-kinase_C"/>
</dbReference>
<proteinExistence type="inferred from homology"/>
<evidence type="ECO:0000256" key="8">
    <source>
        <dbReference type="ARBA" id="ARBA00022840"/>
    </source>
</evidence>
<dbReference type="Proteomes" id="UP000663836">
    <property type="component" value="Unassembled WGS sequence"/>
</dbReference>
<comment type="similarity">
    <text evidence="1">Belongs to the protein kinase superfamily. AGC Ser/Thr protein kinase family.</text>
</comment>
<dbReference type="Pfam" id="PF00069">
    <property type="entry name" value="Pkinase"/>
    <property type="match status" value="1"/>
</dbReference>
<keyword evidence="7" id="KW-0418">Kinase</keyword>
<evidence type="ECO:0000259" key="12">
    <source>
        <dbReference type="PROSITE" id="PS50011"/>
    </source>
</evidence>
<comment type="catalytic activity">
    <reaction evidence="10">
        <text>L-threonyl-[protein] + ATP = O-phospho-L-threonyl-[protein] + ADP + H(+)</text>
        <dbReference type="Rhea" id="RHEA:46608"/>
        <dbReference type="Rhea" id="RHEA-COMP:11060"/>
        <dbReference type="Rhea" id="RHEA-COMP:11605"/>
        <dbReference type="ChEBI" id="CHEBI:15378"/>
        <dbReference type="ChEBI" id="CHEBI:30013"/>
        <dbReference type="ChEBI" id="CHEBI:30616"/>
        <dbReference type="ChEBI" id="CHEBI:61977"/>
        <dbReference type="ChEBI" id="CHEBI:456216"/>
        <dbReference type="EC" id="2.7.11.1"/>
    </reaction>
</comment>
<dbReference type="GO" id="GO:0035556">
    <property type="term" value="P:intracellular signal transduction"/>
    <property type="evidence" value="ECO:0007669"/>
    <property type="project" value="TreeGrafter"/>
</dbReference>
<keyword evidence="4" id="KW-0723">Serine/threonine-protein kinase</keyword>
<feature type="domain" description="AGC-kinase C-terminal" evidence="13">
    <location>
        <begin position="332"/>
        <end position="378"/>
    </location>
</feature>
<dbReference type="InterPro" id="IPR050236">
    <property type="entry name" value="Ser_Thr_kinase_AGC"/>
</dbReference>
<dbReference type="InterPro" id="IPR008271">
    <property type="entry name" value="Ser/Thr_kinase_AS"/>
</dbReference>
<dbReference type="PROSITE" id="PS50011">
    <property type="entry name" value="PROTEIN_KINASE_DOM"/>
    <property type="match status" value="1"/>
</dbReference>
<evidence type="ECO:0000256" key="10">
    <source>
        <dbReference type="ARBA" id="ARBA00047899"/>
    </source>
</evidence>
<sequence>MNTIDDFHFLKTISRGGYERVYLAIKKNDENKTKYAIKLINKRYIVLNECNVLAIMNSQFVVRFFYSLQSKENIYLIMEYMIDDDLISFLCIKHILEKHEVQFYVAEIALALDYLHQRDITYRDLKPDNVLISARGNIKLTDLGLFEIRNRRKVSVADVIGTSSVCKVRTFRIPDQIISLTSDLSFSSNESDSDPFHTLTSIENIYSNNNSHRSISFSRVIDCNSICRVQNYSSDQILTDIKMNTSIRSSFLKSPIHRNVLGPVLDTSGYLNVCPHIIISNILNYRFLWSDDDDDDNQLLEDAINVIKGLLNYDSILRFQLDDLKKDSISLNIIDWNNLANVPPPFISIPDNDSDTFYFVARNKAIGFNEESIDNMSL</sequence>
<dbReference type="PANTHER" id="PTHR24356:SF1">
    <property type="entry name" value="SERINE_THREONINE-PROTEIN KINASE GREATWALL"/>
    <property type="match status" value="1"/>
</dbReference>
<dbReference type="SUPFAM" id="SSF56112">
    <property type="entry name" value="Protein kinase-like (PK-like)"/>
    <property type="match status" value="1"/>
</dbReference>
<comment type="caution">
    <text evidence="14">The sequence shown here is derived from an EMBL/GenBank/DDBJ whole genome shotgun (WGS) entry which is preliminary data.</text>
</comment>
<reference evidence="14" key="1">
    <citation type="submission" date="2021-02" db="EMBL/GenBank/DDBJ databases">
        <authorList>
            <person name="Nowell W R."/>
        </authorList>
    </citation>
    <scope>NUCLEOTIDE SEQUENCE</scope>
</reference>
<keyword evidence="5" id="KW-0808">Transferase</keyword>
<dbReference type="EMBL" id="CAJOBD010006852">
    <property type="protein sequence ID" value="CAF4072147.1"/>
    <property type="molecule type" value="Genomic_DNA"/>
</dbReference>
<evidence type="ECO:0000313" key="15">
    <source>
        <dbReference type="Proteomes" id="UP000663836"/>
    </source>
</evidence>
<dbReference type="GO" id="GO:0005524">
    <property type="term" value="F:ATP binding"/>
    <property type="evidence" value="ECO:0007669"/>
    <property type="project" value="UniProtKB-KW"/>
</dbReference>
<evidence type="ECO:0000259" key="13">
    <source>
        <dbReference type="PROSITE" id="PS51285"/>
    </source>
</evidence>
<organism evidence="14 15">
    <name type="scientific">Rotaria sordida</name>
    <dbReference type="NCBI Taxonomy" id="392033"/>
    <lineage>
        <taxon>Eukaryota</taxon>
        <taxon>Metazoa</taxon>
        <taxon>Spiralia</taxon>
        <taxon>Gnathifera</taxon>
        <taxon>Rotifera</taxon>
        <taxon>Eurotatoria</taxon>
        <taxon>Bdelloidea</taxon>
        <taxon>Philodinida</taxon>
        <taxon>Philodinidae</taxon>
        <taxon>Rotaria</taxon>
    </lineage>
</organism>
<evidence type="ECO:0000256" key="11">
    <source>
        <dbReference type="ARBA" id="ARBA00048679"/>
    </source>
</evidence>